<evidence type="ECO:0000313" key="4">
    <source>
        <dbReference type="EMBL" id="MCM8571070.1"/>
    </source>
</evidence>
<dbReference type="EMBL" id="JAMSCK010000009">
    <property type="protein sequence ID" value="MCM8571070.1"/>
    <property type="molecule type" value="Genomic_DNA"/>
</dbReference>
<dbReference type="InterPro" id="IPR050266">
    <property type="entry name" value="AB_hydrolase_sf"/>
</dbReference>
<organism evidence="4 5">
    <name type="scientific">Gramella jeungdoensis</name>
    <dbReference type="NCBI Taxonomy" id="708091"/>
    <lineage>
        <taxon>Bacteria</taxon>
        <taxon>Pseudomonadati</taxon>
        <taxon>Bacteroidota</taxon>
        <taxon>Flavobacteriia</taxon>
        <taxon>Flavobacteriales</taxon>
        <taxon>Flavobacteriaceae</taxon>
        <taxon>Christiangramia</taxon>
    </lineage>
</organism>
<dbReference type="Pfam" id="PF00561">
    <property type="entry name" value="Abhydrolase_1"/>
    <property type="match status" value="1"/>
</dbReference>
<comment type="similarity">
    <text evidence="1">Belongs to the peptidase S33 family.</text>
</comment>
<dbReference type="Gene3D" id="3.40.50.1820">
    <property type="entry name" value="alpha/beta hydrolase"/>
    <property type="match status" value="1"/>
</dbReference>
<accession>A0ABT0Z5R6</accession>
<proteinExistence type="inferred from homology"/>
<dbReference type="InterPro" id="IPR002410">
    <property type="entry name" value="Peptidase_S33"/>
</dbReference>
<dbReference type="SUPFAM" id="SSF53474">
    <property type="entry name" value="alpha/beta-Hydrolases"/>
    <property type="match status" value="1"/>
</dbReference>
<reference evidence="4" key="1">
    <citation type="submission" date="2022-06" db="EMBL/GenBank/DDBJ databases">
        <title>Gramella sediminis sp. nov., isolated from deep-sea sediment of the Indian Ocean.</title>
        <authorList>
            <person name="Yang L."/>
        </authorList>
    </citation>
    <scope>NUCLEOTIDE SEQUENCE</scope>
    <source>
        <strain evidence="4">HMD3159</strain>
    </source>
</reference>
<sequence>MKNLFLVLLFITAGFSAKSEEKRITTSDGVELYVKIEGKGTPCLYIHGGPGSGSYWFEKFFGDFMEENFTMIYLDQRGVGRSGSAANNDYSLERMALDFEEVRKALGFNDWLTLGHSFGGILQMGYAEKFPKAQKGMMMINCTLSLKDSFCKSWAPKASEFLGKEYSGCEQDSLPMMERMGMLGSQLREKDLFWKMAYSEKENEAIMNATWEEIENWNYDLGNAALAYDEYWKSYFEMTKSVDIPVLFFYGTTDWMVGPDHYKNVTFPNMLLWKSEVGHVPFLENTNDLEKAILNFNKKYNFFIQ</sequence>
<dbReference type="PANTHER" id="PTHR43798:SF33">
    <property type="entry name" value="HYDROLASE, PUTATIVE (AFU_ORTHOLOGUE AFUA_2G14860)-RELATED"/>
    <property type="match status" value="1"/>
</dbReference>
<evidence type="ECO:0000313" key="5">
    <source>
        <dbReference type="Proteomes" id="UP001155077"/>
    </source>
</evidence>
<name>A0ABT0Z5R6_9FLAO</name>
<dbReference type="GO" id="GO:0016787">
    <property type="term" value="F:hydrolase activity"/>
    <property type="evidence" value="ECO:0007669"/>
    <property type="project" value="UniProtKB-KW"/>
</dbReference>
<comment type="caution">
    <text evidence="4">The sequence shown here is derived from an EMBL/GenBank/DDBJ whole genome shotgun (WGS) entry which is preliminary data.</text>
</comment>
<dbReference type="PANTHER" id="PTHR43798">
    <property type="entry name" value="MONOACYLGLYCEROL LIPASE"/>
    <property type="match status" value="1"/>
</dbReference>
<evidence type="ECO:0000259" key="3">
    <source>
        <dbReference type="Pfam" id="PF00561"/>
    </source>
</evidence>
<gene>
    <name evidence="4" type="ORF">NE848_16855</name>
</gene>
<feature type="domain" description="AB hydrolase-1" evidence="3">
    <location>
        <begin position="44"/>
        <end position="285"/>
    </location>
</feature>
<protein>
    <submittedName>
        <fullName evidence="4">Alpha/beta hydrolase</fullName>
    </submittedName>
</protein>
<dbReference type="InterPro" id="IPR029058">
    <property type="entry name" value="AB_hydrolase_fold"/>
</dbReference>
<dbReference type="PRINTS" id="PR00793">
    <property type="entry name" value="PROAMNOPTASE"/>
</dbReference>
<evidence type="ECO:0000256" key="1">
    <source>
        <dbReference type="ARBA" id="ARBA00010088"/>
    </source>
</evidence>
<evidence type="ECO:0000256" key="2">
    <source>
        <dbReference type="ARBA" id="ARBA00022801"/>
    </source>
</evidence>
<keyword evidence="2 4" id="KW-0378">Hydrolase</keyword>
<dbReference type="InterPro" id="IPR000073">
    <property type="entry name" value="AB_hydrolase_1"/>
</dbReference>
<keyword evidence="5" id="KW-1185">Reference proteome</keyword>
<dbReference type="RefSeq" id="WP_252115784.1">
    <property type="nucleotide sequence ID" value="NZ_JAMSCK010000009.1"/>
</dbReference>
<dbReference type="Proteomes" id="UP001155077">
    <property type="component" value="Unassembled WGS sequence"/>
</dbReference>